<comment type="subcellular location">
    <subcellularLocation>
        <location evidence="1">Cell membrane</location>
        <topology evidence="1">Single-pass membrane protein</topology>
    </subcellularLocation>
</comment>
<sequence>MKEKLYRSRKQKIIAGVAGGLSDYFNIDPVIIRILFVVLSILHGSGILIYIILWIAIPEEPFDVAYNINNQSEPNNTNTNDIPPTKNSYSPRFITGLILVFIGVAFLLNNLIPSFDFSDIFPYILILIGVLLISNSFKK</sequence>
<evidence type="ECO:0000256" key="6">
    <source>
        <dbReference type="SAM" id="Phobius"/>
    </source>
</evidence>
<dbReference type="Pfam" id="PF18917">
    <property type="entry name" value="LiaI-LiaF-like_TM1"/>
    <property type="match status" value="1"/>
</dbReference>
<evidence type="ECO:0000256" key="4">
    <source>
        <dbReference type="ARBA" id="ARBA00022989"/>
    </source>
</evidence>
<keyword evidence="2" id="KW-1003">Cell membrane</keyword>
<keyword evidence="5 6" id="KW-0472">Membrane</keyword>
<dbReference type="Proteomes" id="UP001221302">
    <property type="component" value="Unassembled WGS sequence"/>
</dbReference>
<evidence type="ECO:0000256" key="3">
    <source>
        <dbReference type="ARBA" id="ARBA00022692"/>
    </source>
</evidence>
<feature type="transmembrane region" description="Helical" evidence="6">
    <location>
        <begin position="120"/>
        <end position="137"/>
    </location>
</feature>
<feature type="domain" description="LiaI-LiaF-like transmembrane region" evidence="8">
    <location>
        <begin position="94"/>
        <end position="133"/>
    </location>
</feature>
<accession>A0AAE3NXD8</accession>
<proteinExistence type="predicted"/>
<dbReference type="InterPro" id="IPR043726">
    <property type="entry name" value="LiaI-LiaF-like_TM1"/>
</dbReference>
<protein>
    <submittedName>
        <fullName evidence="9">PspC domain-containing protein</fullName>
    </submittedName>
</protein>
<keyword evidence="3 6" id="KW-0812">Transmembrane</keyword>
<evidence type="ECO:0000259" key="8">
    <source>
        <dbReference type="Pfam" id="PF18917"/>
    </source>
</evidence>
<evidence type="ECO:0000256" key="5">
    <source>
        <dbReference type="ARBA" id="ARBA00023136"/>
    </source>
</evidence>
<keyword evidence="10" id="KW-1185">Reference proteome</keyword>
<evidence type="ECO:0000256" key="2">
    <source>
        <dbReference type="ARBA" id="ARBA00022475"/>
    </source>
</evidence>
<feature type="transmembrane region" description="Helical" evidence="6">
    <location>
        <begin position="89"/>
        <end position="108"/>
    </location>
</feature>
<evidence type="ECO:0000313" key="9">
    <source>
        <dbReference type="EMBL" id="MDF1610529.1"/>
    </source>
</evidence>
<dbReference type="PANTHER" id="PTHR33885">
    <property type="entry name" value="PHAGE SHOCK PROTEIN C"/>
    <property type="match status" value="1"/>
</dbReference>
<dbReference type="PANTHER" id="PTHR33885:SF3">
    <property type="entry name" value="PHAGE SHOCK PROTEIN C"/>
    <property type="match status" value="1"/>
</dbReference>
<evidence type="ECO:0000259" key="7">
    <source>
        <dbReference type="Pfam" id="PF04024"/>
    </source>
</evidence>
<dbReference type="Pfam" id="PF04024">
    <property type="entry name" value="PspC"/>
    <property type="match status" value="1"/>
</dbReference>
<dbReference type="AlphaFoldDB" id="A0AAE3NXD8"/>
<evidence type="ECO:0000256" key="1">
    <source>
        <dbReference type="ARBA" id="ARBA00004162"/>
    </source>
</evidence>
<name>A0AAE3NXD8_9BACT</name>
<dbReference type="InterPro" id="IPR007168">
    <property type="entry name" value="Phageshock_PspC_N"/>
</dbReference>
<dbReference type="EMBL" id="JARGDL010000001">
    <property type="protein sequence ID" value="MDF1610529.1"/>
    <property type="molecule type" value="Genomic_DNA"/>
</dbReference>
<comment type="caution">
    <text evidence="9">The sequence shown here is derived from an EMBL/GenBank/DDBJ whole genome shotgun (WGS) entry which is preliminary data.</text>
</comment>
<dbReference type="InterPro" id="IPR052027">
    <property type="entry name" value="PspC"/>
</dbReference>
<gene>
    <name evidence="9" type="ORF">P0M35_00045</name>
</gene>
<reference evidence="9" key="1">
    <citation type="submission" date="2023-03" db="EMBL/GenBank/DDBJ databases">
        <title>Stygiobacter electus gen. nov., sp. nov., facultatively anaerobic thermotolerant bacterium of the class Ignavibacteria from a well of Yessentuki mineral water deposit.</title>
        <authorList>
            <person name="Podosokorskaya O.A."/>
            <person name="Elcheninov A.G."/>
            <person name="Petrova N.F."/>
            <person name="Zavarzina D.G."/>
            <person name="Kublanov I.V."/>
            <person name="Merkel A.Y."/>
        </authorList>
    </citation>
    <scope>NUCLEOTIDE SEQUENCE</scope>
    <source>
        <strain evidence="9">09-Me</strain>
    </source>
</reference>
<feature type="transmembrane region" description="Helical" evidence="6">
    <location>
        <begin position="34"/>
        <end position="57"/>
    </location>
</feature>
<evidence type="ECO:0000313" key="10">
    <source>
        <dbReference type="Proteomes" id="UP001221302"/>
    </source>
</evidence>
<keyword evidence="4 6" id="KW-1133">Transmembrane helix</keyword>
<feature type="domain" description="Phage shock protein PspC N-terminal" evidence="7">
    <location>
        <begin position="4"/>
        <end position="60"/>
    </location>
</feature>
<dbReference type="GO" id="GO:0005886">
    <property type="term" value="C:plasma membrane"/>
    <property type="evidence" value="ECO:0007669"/>
    <property type="project" value="UniProtKB-SubCell"/>
</dbReference>
<organism evidence="9 10">
    <name type="scientific">Stygiobacter electus</name>
    <dbReference type="NCBI Taxonomy" id="3032292"/>
    <lineage>
        <taxon>Bacteria</taxon>
        <taxon>Pseudomonadati</taxon>
        <taxon>Ignavibacteriota</taxon>
        <taxon>Ignavibacteria</taxon>
        <taxon>Ignavibacteriales</taxon>
        <taxon>Melioribacteraceae</taxon>
        <taxon>Stygiobacter</taxon>
    </lineage>
</organism>
<dbReference type="RefSeq" id="WP_321534294.1">
    <property type="nucleotide sequence ID" value="NZ_JARGDL010000001.1"/>
</dbReference>